<sequence length="131" mass="14281">MPGNTLAHAPVIRRRMFCNIVGSFHAPIFRDSSTEGGWLASCPVNLEATLRYSRCGNRISTLEATVEKSTILPVPPIERKRAGDWILIPVQPTQTGCKAKKDQQRQIPKPTPGGPTGPPAPRAERAQPGVY</sequence>
<reference evidence="2 3" key="1">
    <citation type="journal article" date="2019" name="Sci. Rep.">
        <title>Orb-weaving spider Araneus ventricosus genome elucidates the spidroin gene catalogue.</title>
        <authorList>
            <person name="Kono N."/>
            <person name="Nakamura H."/>
            <person name="Ohtoshi R."/>
            <person name="Moran D.A.P."/>
            <person name="Shinohara A."/>
            <person name="Yoshida Y."/>
            <person name="Fujiwara M."/>
            <person name="Mori M."/>
            <person name="Tomita M."/>
            <person name="Arakawa K."/>
        </authorList>
    </citation>
    <scope>NUCLEOTIDE SEQUENCE [LARGE SCALE GENOMIC DNA]</scope>
</reference>
<protein>
    <submittedName>
        <fullName evidence="2">Uncharacterized protein</fullName>
    </submittedName>
</protein>
<name>A0A4Y2D008_ARAVE</name>
<dbReference type="Proteomes" id="UP000499080">
    <property type="component" value="Unassembled WGS sequence"/>
</dbReference>
<dbReference type="AlphaFoldDB" id="A0A4Y2D008"/>
<gene>
    <name evidence="2" type="ORF">AVEN_24012_1</name>
</gene>
<keyword evidence="3" id="KW-1185">Reference proteome</keyword>
<comment type="caution">
    <text evidence="2">The sequence shown here is derived from an EMBL/GenBank/DDBJ whole genome shotgun (WGS) entry which is preliminary data.</text>
</comment>
<dbReference type="EMBL" id="BGPR01000279">
    <property type="protein sequence ID" value="GBM10030.1"/>
    <property type="molecule type" value="Genomic_DNA"/>
</dbReference>
<organism evidence="2 3">
    <name type="scientific">Araneus ventricosus</name>
    <name type="common">Orbweaver spider</name>
    <name type="synonym">Epeira ventricosa</name>
    <dbReference type="NCBI Taxonomy" id="182803"/>
    <lineage>
        <taxon>Eukaryota</taxon>
        <taxon>Metazoa</taxon>
        <taxon>Ecdysozoa</taxon>
        <taxon>Arthropoda</taxon>
        <taxon>Chelicerata</taxon>
        <taxon>Arachnida</taxon>
        <taxon>Araneae</taxon>
        <taxon>Araneomorphae</taxon>
        <taxon>Entelegynae</taxon>
        <taxon>Araneoidea</taxon>
        <taxon>Araneidae</taxon>
        <taxon>Araneus</taxon>
    </lineage>
</organism>
<evidence type="ECO:0000313" key="3">
    <source>
        <dbReference type="Proteomes" id="UP000499080"/>
    </source>
</evidence>
<proteinExistence type="predicted"/>
<evidence type="ECO:0000256" key="1">
    <source>
        <dbReference type="SAM" id="MobiDB-lite"/>
    </source>
</evidence>
<feature type="region of interest" description="Disordered" evidence="1">
    <location>
        <begin position="92"/>
        <end position="131"/>
    </location>
</feature>
<evidence type="ECO:0000313" key="2">
    <source>
        <dbReference type="EMBL" id="GBM10030.1"/>
    </source>
</evidence>
<feature type="compositionally biased region" description="Pro residues" evidence="1">
    <location>
        <begin position="109"/>
        <end position="121"/>
    </location>
</feature>
<accession>A0A4Y2D008</accession>